<proteinExistence type="inferred from homology"/>
<feature type="region of interest" description="Disordered" evidence="9">
    <location>
        <begin position="1248"/>
        <end position="1306"/>
    </location>
</feature>
<evidence type="ECO:0000313" key="12">
    <source>
        <dbReference type="Proteomes" id="UP000054477"/>
    </source>
</evidence>
<dbReference type="InterPro" id="IPR036070">
    <property type="entry name" value="Nop_dom_sf"/>
</dbReference>
<dbReference type="SUPFAM" id="SSF50129">
    <property type="entry name" value="GroES-like"/>
    <property type="match status" value="1"/>
</dbReference>
<evidence type="ECO:0000256" key="8">
    <source>
        <dbReference type="ARBA" id="ARBA00024837"/>
    </source>
</evidence>
<evidence type="ECO:0000313" key="11">
    <source>
        <dbReference type="EMBL" id="KIK07647.1"/>
    </source>
</evidence>
<dbReference type="PROSITE" id="PS51358">
    <property type="entry name" value="NOP"/>
    <property type="match status" value="1"/>
</dbReference>
<evidence type="ECO:0000256" key="5">
    <source>
        <dbReference type="ARBA" id="ARBA00022552"/>
    </source>
</evidence>
<dbReference type="PANTHER" id="PTHR10894">
    <property type="entry name" value="NUCLEOLAR PROTEIN 5 NUCLEOLAR PROTEIN NOP5 NOP58"/>
    <property type="match status" value="1"/>
</dbReference>
<dbReference type="InterPro" id="IPR012974">
    <property type="entry name" value="NOP58/56_N"/>
</dbReference>
<evidence type="ECO:0000256" key="9">
    <source>
        <dbReference type="SAM" id="MobiDB-lite"/>
    </source>
</evidence>
<dbReference type="SUPFAM" id="SSF89124">
    <property type="entry name" value="Nop domain"/>
    <property type="match status" value="1"/>
</dbReference>
<sequence>MLVLYETALGYCLFKVSDSAKIESADLWKEFETPQQANKLLKLKALHRFTSTATAVEDISAIQNGKIGKGLKQFLTDEVLGKGKGKESLVVIDPHLGRSISKKLSINVNAMAEGQNGDLWRGIRSQLAALLDGLDPKDLATMSLGLSHSLARFKLKFSPDKVDTMVVQAIALLDDLDKEINIYAMRVKEWYGWHFPEMAKIISDNVAYAKTIRLMGFRTNAASTSFAAILPEDLEAVLKAAAEISMGTEISDSDIAHIHSLCDQVISISLYRTQLAEYLRNRMSAIAPNLTALVGELVGARLISHAGSLLSLAKHPASTIQILGAEKALFRALKTKHDTPKYGLIYHASLIGQAPPKLKGKMARMVATKAALSIRVDALTDAHGKSEETAPSIGIENRAKLESRLRALEHQEQGNGARRFDNGGKKQQRFEMTGETKAYNTNADAVELDLVSTQRVSPKEVAEKLVSDVKEEKKRAKEERRAKRRAERQNSETVEKDDGSEMDVDEEDSKKEKKRKRRESEANGAAEPEAKEETEEERKARRKARKAEKAAAAAESDSPKKKKKKKPSQTYSLPSQREYFSTKQEMLRIAAETQVFSPGATSDSSHPMAPSAGINGGILAADIPRPPRRSSNSQQQRPLAIYQIEQLSDSDSEPEVFYTPNASPRASMASSVVFPGAIPRQSSRRSLRVIVNDEPQSSTSIASIAVPSTPTSSSAAVTPLREAVISTRAASSPLRGVENKEQRTAITSFSASSFSSMSLDGYSVLSDLTSDSPQPISRETATRIPSAASYLRTSGPVAQVSEQRTSFSTASHSSMSLDGYSIFSDLMSDSTRGTTPMTSDVGLGNKGDTAAIMPIKPMKNPRPKDYVYTDEDWAKEVRWLVPPDQQDSAKATVTRNSSKKKKHQVHLGHGLPSKGLNEAAPPAETKQKPKYFIATNGTPVPPQSQVHSPSSSSSFSTQRKMQMQIQMPVSKTTPSIMMSMTALLEEDEDGPMTPRMEPGAPRAMESVSRSGVSTRQSNEFRFGGAASGSHPERRASYFSSATTDDVGESSQRSSSSRDRRSRNISSPLGQTRRTTDVKPPLKHRRSRSLGHEMGRPFDYAAEASANPQMGSGELPSHGTPGYTSLFQAYAPGSTAAMGSHMKLDGKVDLTRSGVAQTTMASVEVVRGLGATRKGLWKLLGRRRTVSGGEAVSARTRGKSEGGVGFVGSSSALGFTSYRKPPGYVPSGCVLVQVWAVGVDGVDGRFVGVTSGSSSATNAEEDPEEEDGDEEQVAPPRSGLGRSASLRSMLSRSRSKRDVQRSASVKANASPVPFAPVQADVGYIPGRSFVGRVLECGWEVREQVVRKGEWVVGLLDVRKCGALTEFIVVDRRRIHRVPHPRADTLPSPSPASSQTIRSLPQPSLSLEELALLPLCGVSAYRAVRTFMFAFSSLRDGNLSPGGKRPGFEFGGVSTVTSGSNLGTRRHALADHENGRRRRAFVLRGHNGAGAMAVQMLVLRGWRVSVHVPFPPLLSEEAGESYMVHMEERVRTLGGEEVIFDDGGTEGGDDGRAAAVRVIDGLRVDGDVFDAVLDTIGGKVIREASEKLLRSCGGVDGQSPPGKSQKKGIGHFTTLVGDAPERTIPTAGDNFRAGLRSLKFGDGTAGADREEGKGGKVGYAWVSVAQDVDWEGEDVGESIGAVLKLALEDGVRPWTAIGREEDNEDWTKTNVVPFERTPNVFVDEGPLGYGGTVVIKIVG</sequence>
<dbReference type="InterPro" id="IPR011032">
    <property type="entry name" value="GroES-like_sf"/>
</dbReference>
<comment type="similarity">
    <text evidence="2">Belongs to the NOP5/NOP56 family.</text>
</comment>
<evidence type="ECO:0000256" key="7">
    <source>
        <dbReference type="ARBA" id="ARBA00023274"/>
    </source>
</evidence>
<dbReference type="Gene3D" id="1.10.287.4070">
    <property type="match status" value="1"/>
</dbReference>
<feature type="compositionally biased region" description="Polar residues" evidence="9">
    <location>
        <begin position="885"/>
        <end position="896"/>
    </location>
</feature>
<dbReference type="Pfam" id="PF08156">
    <property type="entry name" value="NOP5NT"/>
    <property type="match status" value="1"/>
</dbReference>
<gene>
    <name evidence="11" type="ORF">K443DRAFT_119528</name>
</gene>
<evidence type="ECO:0000256" key="4">
    <source>
        <dbReference type="ARBA" id="ARBA00022517"/>
    </source>
</evidence>
<evidence type="ECO:0000256" key="6">
    <source>
        <dbReference type="ARBA" id="ARBA00023242"/>
    </source>
</evidence>
<dbReference type="FunFam" id="1.10.246.90:FF:000003">
    <property type="entry name" value="Nucleolar protein 58"/>
    <property type="match status" value="1"/>
</dbReference>
<dbReference type="InterPro" id="IPR045056">
    <property type="entry name" value="Nop56/Nop58"/>
</dbReference>
<keyword evidence="5" id="KW-0698">rRNA processing</keyword>
<name>A0A0C9YBJ6_9AGAR</name>
<protein>
    <recommendedName>
        <fullName evidence="3">Nucleolar protein 58</fullName>
    </recommendedName>
</protein>
<feature type="region of interest" description="Disordered" evidence="9">
    <location>
        <begin position="410"/>
        <end position="438"/>
    </location>
</feature>
<evidence type="ECO:0000256" key="3">
    <source>
        <dbReference type="ARBA" id="ARBA00020379"/>
    </source>
</evidence>
<dbReference type="Gene3D" id="3.90.180.10">
    <property type="entry name" value="Medium-chain alcohol dehydrogenases, catalytic domain"/>
    <property type="match status" value="1"/>
</dbReference>
<reference evidence="12" key="2">
    <citation type="submission" date="2015-01" db="EMBL/GenBank/DDBJ databases">
        <title>Evolutionary Origins and Diversification of the Mycorrhizal Mutualists.</title>
        <authorList>
            <consortium name="DOE Joint Genome Institute"/>
            <consortium name="Mycorrhizal Genomics Consortium"/>
            <person name="Kohler A."/>
            <person name="Kuo A."/>
            <person name="Nagy L.G."/>
            <person name="Floudas D."/>
            <person name="Copeland A."/>
            <person name="Barry K.W."/>
            <person name="Cichocki N."/>
            <person name="Veneault-Fourrey C."/>
            <person name="LaButti K."/>
            <person name="Lindquist E.A."/>
            <person name="Lipzen A."/>
            <person name="Lundell T."/>
            <person name="Morin E."/>
            <person name="Murat C."/>
            <person name="Riley R."/>
            <person name="Ohm R."/>
            <person name="Sun H."/>
            <person name="Tunlid A."/>
            <person name="Henrissat B."/>
            <person name="Grigoriev I.V."/>
            <person name="Hibbett D.S."/>
            <person name="Martin F."/>
        </authorList>
    </citation>
    <scope>NUCLEOTIDE SEQUENCE [LARGE SCALE GENOMIC DNA]</scope>
    <source>
        <strain evidence="12">LaAM-08-1</strain>
    </source>
</reference>
<reference evidence="11 12" key="1">
    <citation type="submission" date="2014-04" db="EMBL/GenBank/DDBJ databases">
        <authorList>
            <consortium name="DOE Joint Genome Institute"/>
            <person name="Kuo A."/>
            <person name="Kohler A."/>
            <person name="Nagy L.G."/>
            <person name="Floudas D."/>
            <person name="Copeland A."/>
            <person name="Barry K.W."/>
            <person name="Cichocki N."/>
            <person name="Veneault-Fourrey C."/>
            <person name="LaButti K."/>
            <person name="Lindquist E.A."/>
            <person name="Lipzen A."/>
            <person name="Lundell T."/>
            <person name="Morin E."/>
            <person name="Murat C."/>
            <person name="Sun H."/>
            <person name="Tunlid A."/>
            <person name="Henrissat B."/>
            <person name="Grigoriev I.V."/>
            <person name="Hibbett D.S."/>
            <person name="Martin F."/>
            <person name="Nordberg H.P."/>
            <person name="Cantor M.N."/>
            <person name="Hua S.X."/>
        </authorList>
    </citation>
    <scope>NUCLEOTIDE SEQUENCE [LARGE SCALE GENOMIC DNA]</scope>
    <source>
        <strain evidence="11 12">LaAM-08-1</strain>
    </source>
</reference>
<feature type="compositionally biased region" description="Basic and acidic residues" evidence="9">
    <location>
        <begin position="528"/>
        <end position="539"/>
    </location>
</feature>
<accession>A0A0C9YBJ6</accession>
<dbReference type="EMBL" id="KN838546">
    <property type="protein sequence ID" value="KIK07647.1"/>
    <property type="molecule type" value="Genomic_DNA"/>
</dbReference>
<keyword evidence="6" id="KW-0539">Nucleus</keyword>
<dbReference type="FunFam" id="1.10.287.4070:FF:000001">
    <property type="entry name" value="Probable Nucleolar protein 58"/>
    <property type="match status" value="1"/>
</dbReference>
<keyword evidence="4" id="KW-0690">Ribosome biogenesis</keyword>
<dbReference type="SMART" id="SM00931">
    <property type="entry name" value="NOSIC"/>
    <property type="match status" value="1"/>
</dbReference>
<comment type="subcellular location">
    <subcellularLocation>
        <location evidence="1">Nucleus</location>
        <location evidence="1">Nucleolus</location>
    </subcellularLocation>
</comment>
<dbReference type="GO" id="GO:0031428">
    <property type="term" value="C:box C/D methylation guide snoRNP complex"/>
    <property type="evidence" value="ECO:0007669"/>
    <property type="project" value="InterPro"/>
</dbReference>
<feature type="compositionally biased region" description="Basic and acidic residues" evidence="9">
    <location>
        <begin position="457"/>
        <end position="499"/>
    </location>
</feature>
<dbReference type="InterPro" id="IPR042239">
    <property type="entry name" value="Nop_C"/>
</dbReference>
<feature type="compositionally biased region" description="Polar residues" evidence="9">
    <location>
        <begin position="1007"/>
        <end position="1019"/>
    </location>
</feature>
<dbReference type="GO" id="GO:0032040">
    <property type="term" value="C:small-subunit processome"/>
    <property type="evidence" value="ECO:0007669"/>
    <property type="project" value="InterPro"/>
</dbReference>
<dbReference type="InterPro" id="IPR012976">
    <property type="entry name" value="NOSIC"/>
</dbReference>
<feature type="compositionally biased region" description="Acidic residues" evidence="9">
    <location>
        <begin position="1258"/>
        <end position="1271"/>
    </location>
</feature>
<keyword evidence="7" id="KW-0687">Ribonucleoprotein</keyword>
<dbReference type="STRING" id="1095629.A0A0C9YBJ6"/>
<feature type="compositionally biased region" description="Basic and acidic residues" evidence="9">
    <location>
        <begin position="410"/>
        <end position="434"/>
    </location>
</feature>
<feature type="compositionally biased region" description="Polar residues" evidence="9">
    <location>
        <begin position="594"/>
        <end position="605"/>
    </location>
</feature>
<dbReference type="OrthoDB" id="6780543at2759"/>
<dbReference type="Pfam" id="PF01798">
    <property type="entry name" value="Nop"/>
    <property type="match status" value="1"/>
</dbReference>
<dbReference type="PANTHER" id="PTHR10894:SF1">
    <property type="entry name" value="NUCLEOLAR PROTEIN 58"/>
    <property type="match status" value="1"/>
</dbReference>
<feature type="compositionally biased region" description="Basic residues" evidence="9">
    <location>
        <begin position="897"/>
        <end position="906"/>
    </location>
</feature>
<feature type="compositionally biased region" description="Low complexity" evidence="9">
    <location>
        <begin position="943"/>
        <end position="956"/>
    </location>
</feature>
<dbReference type="Gene3D" id="1.10.246.90">
    <property type="entry name" value="Nop domain"/>
    <property type="match status" value="1"/>
</dbReference>
<feature type="region of interest" description="Disordered" evidence="9">
    <location>
        <begin position="456"/>
        <end position="579"/>
    </location>
</feature>
<organism evidence="11 12">
    <name type="scientific">Laccaria amethystina LaAM-08-1</name>
    <dbReference type="NCBI Taxonomy" id="1095629"/>
    <lineage>
        <taxon>Eukaryota</taxon>
        <taxon>Fungi</taxon>
        <taxon>Dikarya</taxon>
        <taxon>Basidiomycota</taxon>
        <taxon>Agaricomycotina</taxon>
        <taxon>Agaricomycetes</taxon>
        <taxon>Agaricomycetidae</taxon>
        <taxon>Agaricales</taxon>
        <taxon>Agaricineae</taxon>
        <taxon>Hydnangiaceae</taxon>
        <taxon>Laccaria</taxon>
    </lineage>
</organism>
<dbReference type="HOGENOM" id="CLU_002762_1_0_1"/>
<feature type="compositionally biased region" description="Low complexity" evidence="9">
    <location>
        <begin position="1276"/>
        <end position="1291"/>
    </location>
</feature>
<dbReference type="GO" id="GO:0030515">
    <property type="term" value="F:snoRNA binding"/>
    <property type="evidence" value="ECO:0007669"/>
    <property type="project" value="InterPro"/>
</dbReference>
<feature type="compositionally biased region" description="Polar residues" evidence="9">
    <location>
        <begin position="569"/>
        <end position="579"/>
    </location>
</feature>
<dbReference type="InterPro" id="IPR002687">
    <property type="entry name" value="Nop_dom"/>
</dbReference>
<feature type="region of interest" description="Disordered" evidence="9">
    <location>
        <begin position="593"/>
        <end position="670"/>
    </location>
</feature>
<feature type="domain" description="Nop" evidence="10">
    <location>
        <begin position="286"/>
        <end position="410"/>
    </location>
</feature>
<keyword evidence="12" id="KW-1185">Reference proteome</keyword>
<feature type="region of interest" description="Disordered" evidence="9">
    <location>
        <begin position="985"/>
        <end position="1094"/>
    </location>
</feature>
<evidence type="ECO:0000256" key="1">
    <source>
        <dbReference type="ARBA" id="ARBA00004604"/>
    </source>
</evidence>
<dbReference type="GO" id="GO:0006364">
    <property type="term" value="P:rRNA processing"/>
    <property type="evidence" value="ECO:0007669"/>
    <property type="project" value="UniProtKB-KW"/>
</dbReference>
<evidence type="ECO:0000256" key="2">
    <source>
        <dbReference type="ARBA" id="ARBA00009211"/>
    </source>
</evidence>
<dbReference type="Proteomes" id="UP000054477">
    <property type="component" value="Unassembled WGS sequence"/>
</dbReference>
<feature type="compositionally biased region" description="Polar residues" evidence="9">
    <location>
        <begin position="660"/>
        <end position="670"/>
    </location>
</feature>
<comment type="function">
    <text evidence="8">Required for pre-18S rRNA processing. May bind microtubules.</text>
</comment>
<evidence type="ECO:0000259" key="10">
    <source>
        <dbReference type="PROSITE" id="PS51358"/>
    </source>
</evidence>
<feature type="region of interest" description="Disordered" evidence="9">
    <location>
        <begin position="881"/>
        <end position="963"/>
    </location>
</feature>